<evidence type="ECO:0000256" key="4">
    <source>
        <dbReference type="ARBA" id="ARBA00022801"/>
    </source>
</evidence>
<dbReference type="InterPro" id="IPR036397">
    <property type="entry name" value="RNaseH_sf"/>
</dbReference>
<comment type="similarity">
    <text evidence="2">Belongs to the REXO1/REXO3 family.</text>
</comment>
<dbReference type="STRING" id="329046.A0A1Y1ZIR3"/>
<comment type="caution">
    <text evidence="6">The sequence shown here is derived from an EMBL/GenBank/DDBJ whole genome shotgun (WGS) entry which is preliminary data.</text>
</comment>
<dbReference type="GO" id="GO:0004527">
    <property type="term" value="F:exonuclease activity"/>
    <property type="evidence" value="ECO:0007669"/>
    <property type="project" value="InterPro"/>
</dbReference>
<dbReference type="GO" id="GO:0005634">
    <property type="term" value="C:nucleus"/>
    <property type="evidence" value="ECO:0007669"/>
    <property type="project" value="UniProtKB-SubCell"/>
</dbReference>
<evidence type="ECO:0008006" key="8">
    <source>
        <dbReference type="Google" id="ProtNLM"/>
    </source>
</evidence>
<comment type="subcellular location">
    <subcellularLocation>
        <location evidence="1">Nucleus</location>
    </subcellularLocation>
</comment>
<evidence type="ECO:0000256" key="5">
    <source>
        <dbReference type="ARBA" id="ARBA00023242"/>
    </source>
</evidence>
<accession>A0A1Y1ZIR3</accession>
<dbReference type="InterPro" id="IPR047021">
    <property type="entry name" value="REXO1/3/4-like"/>
</dbReference>
<dbReference type="AlphaFoldDB" id="A0A1Y1ZIR3"/>
<evidence type="ECO:0000313" key="6">
    <source>
        <dbReference type="EMBL" id="ORY10084.1"/>
    </source>
</evidence>
<keyword evidence="3" id="KW-0540">Nuclease</keyword>
<dbReference type="PANTHER" id="PTHR12801">
    <property type="entry name" value="RNA EXONUCLEASE REXO1 / RECO3 FAMILY MEMBER-RELATED"/>
    <property type="match status" value="1"/>
</dbReference>
<dbReference type="GO" id="GO:0003676">
    <property type="term" value="F:nucleic acid binding"/>
    <property type="evidence" value="ECO:0007669"/>
    <property type="project" value="InterPro"/>
</dbReference>
<dbReference type="OrthoDB" id="8191639at2759"/>
<keyword evidence="7" id="KW-1185">Reference proteome</keyword>
<dbReference type="SUPFAM" id="SSF53098">
    <property type="entry name" value="Ribonuclease H-like"/>
    <property type="match status" value="1"/>
</dbReference>
<evidence type="ECO:0000256" key="1">
    <source>
        <dbReference type="ARBA" id="ARBA00004123"/>
    </source>
</evidence>
<dbReference type="EMBL" id="MCGO01000407">
    <property type="protein sequence ID" value="ORY10084.1"/>
    <property type="molecule type" value="Genomic_DNA"/>
</dbReference>
<reference evidence="6 7" key="1">
    <citation type="submission" date="2016-07" db="EMBL/GenBank/DDBJ databases">
        <title>Pervasive Adenine N6-methylation of Active Genes in Fungi.</title>
        <authorList>
            <consortium name="DOE Joint Genome Institute"/>
            <person name="Mondo S.J."/>
            <person name="Dannebaum R.O."/>
            <person name="Kuo R.C."/>
            <person name="Labutti K."/>
            <person name="Haridas S."/>
            <person name="Kuo A."/>
            <person name="Salamov A."/>
            <person name="Ahrendt S.R."/>
            <person name="Lipzen A."/>
            <person name="Sullivan W."/>
            <person name="Andreopoulos W.B."/>
            <person name="Clum A."/>
            <person name="Lindquist E."/>
            <person name="Daum C."/>
            <person name="Ramamoorthy G.K."/>
            <person name="Gryganskyi A."/>
            <person name="Culley D."/>
            <person name="Magnuson J.K."/>
            <person name="James T.Y."/>
            <person name="O'Malley M.A."/>
            <person name="Stajich J.E."/>
            <person name="Spatafora J.W."/>
            <person name="Visel A."/>
            <person name="Grigoriev I.V."/>
        </authorList>
    </citation>
    <scope>NUCLEOTIDE SEQUENCE [LARGE SCALE GENOMIC DNA]</scope>
    <source>
        <strain evidence="6 7">JEL800</strain>
    </source>
</reference>
<dbReference type="InterPro" id="IPR012337">
    <property type="entry name" value="RNaseH-like_sf"/>
</dbReference>
<keyword evidence="4" id="KW-0378">Hydrolase</keyword>
<proteinExistence type="inferred from homology"/>
<protein>
    <recommendedName>
        <fullName evidence="8">Exonuclease domain-containing protein</fullName>
    </recommendedName>
</protein>
<evidence type="ECO:0000256" key="2">
    <source>
        <dbReference type="ARBA" id="ARBA00006357"/>
    </source>
</evidence>
<keyword evidence="5" id="KW-0539">Nucleus</keyword>
<dbReference type="Gene3D" id="3.30.420.10">
    <property type="entry name" value="Ribonuclease H-like superfamily/Ribonuclease H"/>
    <property type="match status" value="1"/>
</dbReference>
<sequence length="109" mass="11966">MHLGTILSRATILIGHGLENDLIALRLIHDRVIDTCVLFPRAQPPAASNPQGTIWKHSLKMLVEKVLGRRIQALGGEDSRDDSAEDARGAVELVLEYLKVQQKGGVISY</sequence>
<evidence type="ECO:0000256" key="3">
    <source>
        <dbReference type="ARBA" id="ARBA00022722"/>
    </source>
</evidence>
<gene>
    <name evidence="6" type="ORF">BCR33DRAFT_732262</name>
</gene>
<organism evidence="6 7">
    <name type="scientific">Rhizoclosmatium globosum</name>
    <dbReference type="NCBI Taxonomy" id="329046"/>
    <lineage>
        <taxon>Eukaryota</taxon>
        <taxon>Fungi</taxon>
        <taxon>Fungi incertae sedis</taxon>
        <taxon>Chytridiomycota</taxon>
        <taxon>Chytridiomycota incertae sedis</taxon>
        <taxon>Chytridiomycetes</taxon>
        <taxon>Chytridiales</taxon>
        <taxon>Chytriomycetaceae</taxon>
        <taxon>Rhizoclosmatium</taxon>
    </lineage>
</organism>
<dbReference type="Proteomes" id="UP000193642">
    <property type="component" value="Unassembled WGS sequence"/>
</dbReference>
<dbReference type="PANTHER" id="PTHR12801:SF115">
    <property type="entry name" value="FI18136P1-RELATED"/>
    <property type="match status" value="1"/>
</dbReference>
<evidence type="ECO:0000313" key="7">
    <source>
        <dbReference type="Proteomes" id="UP000193642"/>
    </source>
</evidence>
<name>A0A1Y1ZIR3_9FUNG</name>